<dbReference type="Gene3D" id="3.40.190.290">
    <property type="match status" value="1"/>
</dbReference>
<feature type="domain" description="HTH lysR-type" evidence="5">
    <location>
        <begin position="16"/>
        <end position="72"/>
    </location>
</feature>
<dbReference type="EMBL" id="JACICC010000004">
    <property type="protein sequence ID" value="MBB3809686.1"/>
    <property type="molecule type" value="Genomic_DNA"/>
</dbReference>
<dbReference type="Gene3D" id="1.10.10.10">
    <property type="entry name" value="Winged helix-like DNA-binding domain superfamily/Winged helix DNA-binding domain"/>
    <property type="match status" value="1"/>
</dbReference>
<accession>A0A7W5Z531</accession>
<dbReference type="InterPro" id="IPR036388">
    <property type="entry name" value="WH-like_DNA-bd_sf"/>
</dbReference>
<evidence type="ECO:0000256" key="2">
    <source>
        <dbReference type="ARBA" id="ARBA00023015"/>
    </source>
</evidence>
<reference evidence="6 7" key="1">
    <citation type="submission" date="2020-08" db="EMBL/GenBank/DDBJ databases">
        <title>Genomic Encyclopedia of Type Strains, Phase IV (KMG-IV): sequencing the most valuable type-strain genomes for metagenomic binning, comparative biology and taxonomic classification.</title>
        <authorList>
            <person name="Goeker M."/>
        </authorList>
    </citation>
    <scope>NUCLEOTIDE SEQUENCE [LARGE SCALE GENOMIC DNA]</scope>
    <source>
        <strain evidence="6 7">DSM 28760</strain>
    </source>
</reference>
<dbReference type="Pfam" id="PF03466">
    <property type="entry name" value="LysR_substrate"/>
    <property type="match status" value="1"/>
</dbReference>
<dbReference type="Proteomes" id="UP000537592">
    <property type="component" value="Unassembled WGS sequence"/>
</dbReference>
<dbReference type="SUPFAM" id="SSF53850">
    <property type="entry name" value="Periplasmic binding protein-like II"/>
    <property type="match status" value="1"/>
</dbReference>
<organism evidence="6 7">
    <name type="scientific">Pseudochelatococcus contaminans</name>
    <dbReference type="NCBI Taxonomy" id="1538103"/>
    <lineage>
        <taxon>Bacteria</taxon>
        <taxon>Pseudomonadati</taxon>
        <taxon>Pseudomonadota</taxon>
        <taxon>Alphaproteobacteria</taxon>
        <taxon>Hyphomicrobiales</taxon>
        <taxon>Chelatococcaceae</taxon>
        <taxon>Pseudochelatococcus</taxon>
    </lineage>
</organism>
<evidence type="ECO:0000256" key="3">
    <source>
        <dbReference type="ARBA" id="ARBA00023125"/>
    </source>
</evidence>
<dbReference type="SUPFAM" id="SSF46785">
    <property type="entry name" value="Winged helix' DNA-binding domain"/>
    <property type="match status" value="1"/>
</dbReference>
<keyword evidence="2" id="KW-0805">Transcription regulation</keyword>
<dbReference type="InterPro" id="IPR036390">
    <property type="entry name" value="WH_DNA-bd_sf"/>
</dbReference>
<gene>
    <name evidence="6" type="ORF">FHS81_001774</name>
</gene>
<proteinExistence type="inferred from homology"/>
<comment type="similarity">
    <text evidence="1">Belongs to the LysR transcriptional regulatory family.</text>
</comment>
<comment type="caution">
    <text evidence="6">The sequence shown here is derived from an EMBL/GenBank/DDBJ whole genome shotgun (WGS) entry which is preliminary data.</text>
</comment>
<dbReference type="PROSITE" id="PS50931">
    <property type="entry name" value="HTH_LYSR"/>
    <property type="match status" value="1"/>
</dbReference>
<keyword evidence="7" id="KW-1185">Reference proteome</keyword>
<evidence type="ECO:0000259" key="5">
    <source>
        <dbReference type="PROSITE" id="PS50931"/>
    </source>
</evidence>
<evidence type="ECO:0000313" key="6">
    <source>
        <dbReference type="EMBL" id="MBB3809686.1"/>
    </source>
</evidence>
<keyword evidence="4" id="KW-0804">Transcription</keyword>
<keyword evidence="3 6" id="KW-0238">DNA-binding</keyword>
<dbReference type="GO" id="GO:0000976">
    <property type="term" value="F:transcription cis-regulatory region binding"/>
    <property type="evidence" value="ECO:0007669"/>
    <property type="project" value="TreeGrafter"/>
</dbReference>
<dbReference type="GO" id="GO:0003700">
    <property type="term" value="F:DNA-binding transcription factor activity"/>
    <property type="evidence" value="ECO:0007669"/>
    <property type="project" value="InterPro"/>
</dbReference>
<dbReference type="InterPro" id="IPR000847">
    <property type="entry name" value="LysR_HTH_N"/>
</dbReference>
<dbReference type="RefSeq" id="WP_183752077.1">
    <property type="nucleotide sequence ID" value="NZ_JACICC010000004.1"/>
</dbReference>
<name>A0A7W5Z531_9HYPH</name>
<dbReference type="InterPro" id="IPR005119">
    <property type="entry name" value="LysR_subst-bd"/>
</dbReference>
<evidence type="ECO:0000313" key="7">
    <source>
        <dbReference type="Proteomes" id="UP000537592"/>
    </source>
</evidence>
<dbReference type="PANTHER" id="PTHR30126:SF98">
    <property type="entry name" value="HTH-TYPE TRANSCRIPTIONAL ACTIVATOR BAUR"/>
    <property type="match status" value="1"/>
</dbReference>
<evidence type="ECO:0000256" key="1">
    <source>
        <dbReference type="ARBA" id="ARBA00009437"/>
    </source>
</evidence>
<sequence>MKLIPKPFRGNLSEADIAGLREFVEIVKAGGITAAQARLGKGKSAISLSLSRLEGRLAMRLCERGRSGFSLTEQGQMVHSAAVQLLADIGRFNDFVGAAIHKLEDTVTLLADDSFLFEFTEPLTRAIARIGDRYPDLGLNVRMTSPDHIYASVLEGTGDLGFTTLNRLNDALDITPVCMERMGIFCGKDHPLFNCDDAELTPETFRQYGFVAPEVTQEELYSEFVRGLKIKARAPTILSRMLLVLSSRYLGIVPLTFAQHWVDKGDIRELRVDGSRTDNICHLVHRKARPLGLGGTIFRSILIEELSNKT</sequence>
<dbReference type="Pfam" id="PF00126">
    <property type="entry name" value="HTH_1"/>
    <property type="match status" value="1"/>
</dbReference>
<dbReference type="PANTHER" id="PTHR30126">
    <property type="entry name" value="HTH-TYPE TRANSCRIPTIONAL REGULATOR"/>
    <property type="match status" value="1"/>
</dbReference>
<evidence type="ECO:0000256" key="4">
    <source>
        <dbReference type="ARBA" id="ARBA00023163"/>
    </source>
</evidence>
<protein>
    <submittedName>
        <fullName evidence="6">DNA-binding transcriptional LysR family regulator</fullName>
    </submittedName>
</protein>
<dbReference type="AlphaFoldDB" id="A0A7W5Z531"/>
<dbReference type="CDD" id="cd05466">
    <property type="entry name" value="PBP2_LTTR_substrate"/>
    <property type="match status" value="1"/>
</dbReference>